<dbReference type="Proteomes" id="UP000051164">
    <property type="component" value="Unassembled WGS sequence"/>
</dbReference>
<reference evidence="1 2" key="1">
    <citation type="journal article" date="2015" name="Genome Announc.">
        <title>Expanding the biotechnology potential of lactobacilli through comparative genomics of 213 strains and associated genera.</title>
        <authorList>
            <person name="Sun Z."/>
            <person name="Harris H.M."/>
            <person name="McCann A."/>
            <person name="Guo C."/>
            <person name="Argimon S."/>
            <person name="Zhang W."/>
            <person name="Yang X."/>
            <person name="Jeffery I.B."/>
            <person name="Cooney J.C."/>
            <person name="Kagawa T.F."/>
            <person name="Liu W."/>
            <person name="Song Y."/>
            <person name="Salvetti E."/>
            <person name="Wrobel A."/>
            <person name="Rasinkangas P."/>
            <person name="Parkhill J."/>
            <person name="Rea M.C."/>
            <person name="O'Sullivan O."/>
            <person name="Ritari J."/>
            <person name="Douillard F.P."/>
            <person name="Paul Ross R."/>
            <person name="Yang R."/>
            <person name="Briner A.E."/>
            <person name="Felis G.E."/>
            <person name="de Vos W.M."/>
            <person name="Barrangou R."/>
            <person name="Klaenhammer T.R."/>
            <person name="Caufield P.W."/>
            <person name="Cui Y."/>
            <person name="Zhang H."/>
            <person name="O'Toole P.W."/>
        </authorList>
    </citation>
    <scope>NUCLEOTIDE SEQUENCE [LARGE SCALE GENOMIC DNA]</scope>
    <source>
        <strain evidence="1 2">DSM 20587</strain>
    </source>
</reference>
<dbReference type="EMBL" id="AYYV01000025">
    <property type="protein sequence ID" value="KRM53011.1"/>
    <property type="molecule type" value="Genomic_DNA"/>
</dbReference>
<dbReference type="AlphaFoldDB" id="A0A8E1RK68"/>
<accession>A0A8E1RK68</accession>
<evidence type="ECO:0000313" key="2">
    <source>
        <dbReference type="Proteomes" id="UP000051164"/>
    </source>
</evidence>
<name>A0A8E1RK68_LENKE</name>
<gene>
    <name evidence="1" type="ORF">FC95_GL000989</name>
</gene>
<proteinExistence type="predicted"/>
<comment type="caution">
    <text evidence="1">The sequence shown here is derived from an EMBL/GenBank/DDBJ whole genome shotgun (WGS) entry which is preliminary data.</text>
</comment>
<protein>
    <submittedName>
        <fullName evidence="1">Uncharacterized protein</fullName>
    </submittedName>
</protein>
<organism evidence="1 2">
    <name type="scientific">Lentilactobacillus kefiri DSM 20587 = JCM 5818</name>
    <dbReference type="NCBI Taxonomy" id="1423764"/>
    <lineage>
        <taxon>Bacteria</taxon>
        <taxon>Bacillati</taxon>
        <taxon>Bacillota</taxon>
        <taxon>Bacilli</taxon>
        <taxon>Lactobacillales</taxon>
        <taxon>Lactobacillaceae</taxon>
        <taxon>Lentilactobacillus</taxon>
    </lineage>
</organism>
<evidence type="ECO:0000313" key="1">
    <source>
        <dbReference type="EMBL" id="KRM53011.1"/>
    </source>
</evidence>
<sequence length="109" mass="12265">MKVMNNLFDVLKMVRFNHFGFDPAQVVITDVAGKPNSILTDLYRDVVSKINLFINLDEADNPQEVISSLKLHTPLPLDVLDEYGKILDEPLLGINFAPQKGQMELLVRG</sequence>